<dbReference type="STRING" id="195883.A0A482WPF5"/>
<organism evidence="9 10">
    <name type="scientific">Laodelphax striatellus</name>
    <name type="common">Small brown planthopper</name>
    <name type="synonym">Delphax striatella</name>
    <dbReference type="NCBI Taxonomy" id="195883"/>
    <lineage>
        <taxon>Eukaryota</taxon>
        <taxon>Metazoa</taxon>
        <taxon>Ecdysozoa</taxon>
        <taxon>Arthropoda</taxon>
        <taxon>Hexapoda</taxon>
        <taxon>Insecta</taxon>
        <taxon>Pterygota</taxon>
        <taxon>Neoptera</taxon>
        <taxon>Paraneoptera</taxon>
        <taxon>Hemiptera</taxon>
        <taxon>Auchenorrhyncha</taxon>
        <taxon>Fulgoroidea</taxon>
        <taxon>Delphacidae</taxon>
        <taxon>Criomorphinae</taxon>
        <taxon>Laodelphax</taxon>
    </lineage>
</organism>
<evidence type="ECO:0000259" key="8">
    <source>
        <dbReference type="PROSITE" id="PS50850"/>
    </source>
</evidence>
<comment type="caution">
    <text evidence="9">The sequence shown here is derived from an EMBL/GenBank/DDBJ whole genome shotgun (WGS) entry which is preliminary data.</text>
</comment>
<dbReference type="FunFam" id="1.20.1250.20:FF:000003">
    <property type="entry name" value="Solute carrier family 17 member 3"/>
    <property type="match status" value="1"/>
</dbReference>
<dbReference type="PROSITE" id="PS50850">
    <property type="entry name" value="MFS"/>
    <property type="match status" value="1"/>
</dbReference>
<evidence type="ECO:0000313" key="9">
    <source>
        <dbReference type="EMBL" id="RZF35166.1"/>
    </source>
</evidence>
<dbReference type="PANTHER" id="PTHR11662:SF79">
    <property type="entry name" value="NA[+]-DEPENDENT INORGANIC PHOSPHATE COTRANSPORTER, ISOFORM A"/>
    <property type="match status" value="1"/>
</dbReference>
<dbReference type="Gene3D" id="1.20.1250.20">
    <property type="entry name" value="MFS general substrate transporter like domains"/>
    <property type="match status" value="2"/>
</dbReference>
<dbReference type="AlphaFoldDB" id="A0A482WPF5"/>
<keyword evidence="2" id="KW-0813">Transport</keyword>
<dbReference type="GO" id="GO:0015293">
    <property type="term" value="F:symporter activity"/>
    <property type="evidence" value="ECO:0007669"/>
    <property type="project" value="UniProtKB-KW"/>
</dbReference>
<accession>A0A482WPF5</accession>
<dbReference type="SUPFAM" id="SSF103473">
    <property type="entry name" value="MFS general substrate transporter"/>
    <property type="match status" value="1"/>
</dbReference>
<evidence type="ECO:0000256" key="1">
    <source>
        <dbReference type="ARBA" id="ARBA00004141"/>
    </source>
</evidence>
<dbReference type="FunCoup" id="A0A482WPF5">
    <property type="interactions" value="2"/>
</dbReference>
<sequence>MLARNVLWYVTFAGFAINYMHRIHINIVLVGMVKTIRGSNSPVPVSECMRETHYQGLVNSNYSTSQPSKPHANNEDGFEWDEQEQNQVLGSFYWLHWLTQIPGGMLARRIGTKKVFGLANFTGALLTFTFPHIAYLDFRLLILVRVMQGFIMGAVWPSMHHLTAHWIPPDERSKFVSSYLGSSFGVALTYPLCGYLMDMYGWRSAFYVTGAIATVWFICWWMLVYDSPAQHPWISETERKYIESSLDHSANNRKMSVPWKDILTSRPLWMVGFSQIGGIWGFYTLMTQAPTYFKNILGMNIRTTGILSGLPHISRWLMSLSSAFVADYLLRNNKMSRTNVRKLATSFCTIIQGALIFGLAFTGCNSVLAVILVIAATGANGTVSSGPLACIVDMSPNFASICLGIVGLMANLPGFLSPLVVGYLTYQNQTALQWQKVFFVTSGILFFFGILYLIYGEANVQPWNNKLQEQRSCELDQLEKLKSDENDEKSKEMSVIKNNNV</sequence>
<reference evidence="9 10" key="1">
    <citation type="journal article" date="2017" name="Gigascience">
        <title>Genome sequence of the small brown planthopper, Laodelphax striatellus.</title>
        <authorList>
            <person name="Zhu J."/>
            <person name="Jiang F."/>
            <person name="Wang X."/>
            <person name="Yang P."/>
            <person name="Bao Y."/>
            <person name="Zhao W."/>
            <person name="Wang W."/>
            <person name="Lu H."/>
            <person name="Wang Q."/>
            <person name="Cui N."/>
            <person name="Li J."/>
            <person name="Chen X."/>
            <person name="Luo L."/>
            <person name="Yu J."/>
            <person name="Kang L."/>
            <person name="Cui F."/>
        </authorList>
    </citation>
    <scope>NUCLEOTIDE SEQUENCE [LARGE SCALE GENOMIC DNA]</scope>
    <source>
        <strain evidence="9">Lst14</strain>
    </source>
</reference>
<evidence type="ECO:0000313" key="10">
    <source>
        <dbReference type="Proteomes" id="UP000291343"/>
    </source>
</evidence>
<feature type="transmembrane region" description="Helical" evidence="7">
    <location>
        <begin position="350"/>
        <end position="378"/>
    </location>
</feature>
<feature type="domain" description="Major facilitator superfamily (MFS) profile" evidence="8">
    <location>
        <begin position="26"/>
        <end position="461"/>
    </location>
</feature>
<evidence type="ECO:0000256" key="2">
    <source>
        <dbReference type="ARBA" id="ARBA00022448"/>
    </source>
</evidence>
<keyword evidence="4" id="KW-0769">Symport</keyword>
<dbReference type="EMBL" id="QKKF02029497">
    <property type="protein sequence ID" value="RZF35166.1"/>
    <property type="molecule type" value="Genomic_DNA"/>
</dbReference>
<dbReference type="InterPro" id="IPR050382">
    <property type="entry name" value="MFS_Na/Anion_cotransporter"/>
</dbReference>
<evidence type="ECO:0000256" key="7">
    <source>
        <dbReference type="SAM" id="Phobius"/>
    </source>
</evidence>
<dbReference type="PANTHER" id="PTHR11662">
    <property type="entry name" value="SOLUTE CARRIER FAMILY 17"/>
    <property type="match status" value="1"/>
</dbReference>
<dbReference type="InterPro" id="IPR036259">
    <property type="entry name" value="MFS_trans_sf"/>
</dbReference>
<dbReference type="GO" id="GO:0016020">
    <property type="term" value="C:membrane"/>
    <property type="evidence" value="ECO:0007669"/>
    <property type="project" value="UniProtKB-SubCell"/>
</dbReference>
<evidence type="ECO:0000256" key="3">
    <source>
        <dbReference type="ARBA" id="ARBA00022692"/>
    </source>
</evidence>
<evidence type="ECO:0000256" key="5">
    <source>
        <dbReference type="ARBA" id="ARBA00022989"/>
    </source>
</evidence>
<protein>
    <recommendedName>
        <fullName evidence="8">Major facilitator superfamily (MFS) profile domain-containing protein</fullName>
    </recommendedName>
</protein>
<keyword evidence="5 7" id="KW-1133">Transmembrane helix</keyword>
<feature type="transmembrane region" description="Helical" evidence="7">
    <location>
        <begin position="140"/>
        <end position="159"/>
    </location>
</feature>
<proteinExistence type="predicted"/>
<evidence type="ECO:0000256" key="6">
    <source>
        <dbReference type="ARBA" id="ARBA00023136"/>
    </source>
</evidence>
<dbReference type="CDD" id="cd17318">
    <property type="entry name" value="MFS_SLC17"/>
    <property type="match status" value="1"/>
</dbReference>
<dbReference type="GO" id="GO:0006820">
    <property type="term" value="P:monoatomic anion transport"/>
    <property type="evidence" value="ECO:0007669"/>
    <property type="project" value="TreeGrafter"/>
</dbReference>
<dbReference type="Proteomes" id="UP000291343">
    <property type="component" value="Unassembled WGS sequence"/>
</dbReference>
<dbReference type="InterPro" id="IPR020846">
    <property type="entry name" value="MFS_dom"/>
</dbReference>
<feature type="transmembrane region" description="Helical" evidence="7">
    <location>
        <begin position="115"/>
        <end position="134"/>
    </location>
</feature>
<feature type="transmembrane region" description="Helical" evidence="7">
    <location>
        <begin position="204"/>
        <end position="225"/>
    </location>
</feature>
<dbReference type="InterPro" id="IPR011701">
    <property type="entry name" value="MFS"/>
</dbReference>
<dbReference type="SMR" id="A0A482WPF5"/>
<keyword evidence="3 7" id="KW-0812">Transmembrane</keyword>
<dbReference type="Pfam" id="PF07690">
    <property type="entry name" value="MFS_1"/>
    <property type="match status" value="1"/>
</dbReference>
<feature type="transmembrane region" description="Helical" evidence="7">
    <location>
        <begin position="179"/>
        <end position="198"/>
    </location>
</feature>
<dbReference type="InParanoid" id="A0A482WPF5"/>
<comment type="subcellular location">
    <subcellularLocation>
        <location evidence="1">Membrane</location>
        <topology evidence="1">Multi-pass membrane protein</topology>
    </subcellularLocation>
</comment>
<evidence type="ECO:0000256" key="4">
    <source>
        <dbReference type="ARBA" id="ARBA00022847"/>
    </source>
</evidence>
<feature type="transmembrane region" description="Helical" evidence="7">
    <location>
        <begin position="437"/>
        <end position="455"/>
    </location>
</feature>
<gene>
    <name evidence="9" type="ORF">LSTR_LSTR007868</name>
</gene>
<feature type="transmembrane region" description="Helical" evidence="7">
    <location>
        <begin position="398"/>
        <end position="425"/>
    </location>
</feature>
<keyword evidence="6 7" id="KW-0472">Membrane</keyword>
<dbReference type="OrthoDB" id="2985014at2759"/>
<name>A0A482WPF5_LAOST</name>
<feature type="transmembrane region" description="Helical" evidence="7">
    <location>
        <begin position="268"/>
        <end position="293"/>
    </location>
</feature>
<keyword evidence="10" id="KW-1185">Reference proteome</keyword>